<evidence type="ECO:0000313" key="3">
    <source>
        <dbReference type="EMBL" id="SUZ57556.1"/>
    </source>
</evidence>
<dbReference type="GO" id="GO:0004175">
    <property type="term" value="F:endopeptidase activity"/>
    <property type="evidence" value="ECO:0007669"/>
    <property type="project" value="UniProtKB-ARBA"/>
</dbReference>
<feature type="transmembrane region" description="Helical" evidence="1">
    <location>
        <begin position="191"/>
        <end position="212"/>
    </location>
</feature>
<feature type="transmembrane region" description="Helical" evidence="1">
    <location>
        <begin position="12"/>
        <end position="31"/>
    </location>
</feature>
<gene>
    <name evidence="3" type="ORF">METZ01_LOCUS10410</name>
</gene>
<dbReference type="AlphaFoldDB" id="A0A381NSE9"/>
<feature type="transmembrane region" description="Helical" evidence="1">
    <location>
        <begin position="168"/>
        <end position="185"/>
    </location>
</feature>
<evidence type="ECO:0000259" key="2">
    <source>
        <dbReference type="Pfam" id="PF02517"/>
    </source>
</evidence>
<feature type="transmembrane region" description="Helical" evidence="1">
    <location>
        <begin position="51"/>
        <end position="77"/>
    </location>
</feature>
<reference evidence="3" key="1">
    <citation type="submission" date="2018-05" db="EMBL/GenBank/DDBJ databases">
        <authorList>
            <person name="Lanie J.A."/>
            <person name="Ng W.-L."/>
            <person name="Kazmierczak K.M."/>
            <person name="Andrzejewski T.M."/>
            <person name="Davidsen T.M."/>
            <person name="Wayne K.J."/>
            <person name="Tettelin H."/>
            <person name="Glass J.I."/>
            <person name="Rusch D."/>
            <person name="Podicherti R."/>
            <person name="Tsui H.-C.T."/>
            <person name="Winkler M.E."/>
        </authorList>
    </citation>
    <scope>NUCLEOTIDE SEQUENCE</scope>
</reference>
<proteinExistence type="predicted"/>
<sequence>MNSYWRSTRSPLYSFLFTVPLFLIYEIGIFLTSSDDMFVLRNGADALMRQILATFGITGLYWVGVIFFIGFIITFILQRKFWEETQIHSDYFLLMMMESVAWSVLIYFLMSNVYLLLMNPTGSMLVQQVTLAVGAGIYEEFLFRVLLIAGISVILGFIFQWSDKTRNWAAMVIAAGIFSSFHFIGEYGDFFSFNIFMVRFLAGIALGTLYFLRGFGITAWSHAVYDLIVLTRMTTQ</sequence>
<keyword evidence="1" id="KW-0812">Transmembrane</keyword>
<feature type="transmembrane region" description="Helical" evidence="1">
    <location>
        <begin position="141"/>
        <end position="161"/>
    </location>
</feature>
<organism evidence="3">
    <name type="scientific">marine metagenome</name>
    <dbReference type="NCBI Taxonomy" id="408172"/>
    <lineage>
        <taxon>unclassified sequences</taxon>
        <taxon>metagenomes</taxon>
        <taxon>ecological metagenomes</taxon>
    </lineage>
</organism>
<dbReference type="GO" id="GO:0080120">
    <property type="term" value="P:CAAX-box protein maturation"/>
    <property type="evidence" value="ECO:0007669"/>
    <property type="project" value="UniProtKB-ARBA"/>
</dbReference>
<protein>
    <recommendedName>
        <fullName evidence="2">CAAX prenyl protease 2/Lysostaphin resistance protein A-like domain-containing protein</fullName>
    </recommendedName>
</protein>
<dbReference type="InterPro" id="IPR003675">
    <property type="entry name" value="Rce1/LyrA-like_dom"/>
</dbReference>
<keyword evidence="1" id="KW-0472">Membrane</keyword>
<accession>A0A381NSE9</accession>
<dbReference type="Pfam" id="PF02517">
    <property type="entry name" value="Rce1-like"/>
    <property type="match status" value="1"/>
</dbReference>
<name>A0A381NSE9_9ZZZZ</name>
<keyword evidence="1" id="KW-1133">Transmembrane helix</keyword>
<feature type="domain" description="CAAX prenyl protease 2/Lysostaphin resistance protein A-like" evidence="2">
    <location>
        <begin position="125"/>
        <end position="228"/>
    </location>
</feature>
<evidence type="ECO:0000256" key="1">
    <source>
        <dbReference type="SAM" id="Phobius"/>
    </source>
</evidence>
<dbReference type="EMBL" id="UINC01000565">
    <property type="protein sequence ID" value="SUZ57556.1"/>
    <property type="molecule type" value="Genomic_DNA"/>
</dbReference>